<accession>A0A9P9H3C7</accession>
<dbReference type="Proteomes" id="UP000736672">
    <property type="component" value="Unassembled WGS sequence"/>
</dbReference>
<dbReference type="Gene3D" id="3.40.50.1820">
    <property type="entry name" value="alpha/beta hydrolase"/>
    <property type="match status" value="1"/>
</dbReference>
<keyword evidence="4" id="KW-1185">Reference proteome</keyword>
<keyword evidence="1 3" id="KW-0378">Hydrolase</keyword>
<evidence type="ECO:0000313" key="4">
    <source>
        <dbReference type="Proteomes" id="UP000736672"/>
    </source>
</evidence>
<protein>
    <submittedName>
        <fullName evidence="3">Alpha/Beta hydrolase protein</fullName>
    </submittedName>
</protein>
<reference evidence="3" key="1">
    <citation type="journal article" date="2021" name="Nat. Commun.">
        <title>Genetic determinants of endophytism in the Arabidopsis root mycobiome.</title>
        <authorList>
            <person name="Mesny F."/>
            <person name="Miyauchi S."/>
            <person name="Thiergart T."/>
            <person name="Pickel B."/>
            <person name="Atanasova L."/>
            <person name="Karlsson M."/>
            <person name="Huettel B."/>
            <person name="Barry K.W."/>
            <person name="Haridas S."/>
            <person name="Chen C."/>
            <person name="Bauer D."/>
            <person name="Andreopoulos W."/>
            <person name="Pangilinan J."/>
            <person name="LaButti K."/>
            <person name="Riley R."/>
            <person name="Lipzen A."/>
            <person name="Clum A."/>
            <person name="Drula E."/>
            <person name="Henrissat B."/>
            <person name="Kohler A."/>
            <person name="Grigoriev I.V."/>
            <person name="Martin F.M."/>
            <person name="Hacquard S."/>
        </authorList>
    </citation>
    <scope>NUCLEOTIDE SEQUENCE</scope>
    <source>
        <strain evidence="3">FSSC 5 MPI-SDFR-AT-0091</strain>
    </source>
</reference>
<evidence type="ECO:0000259" key="2">
    <source>
        <dbReference type="Pfam" id="PF07859"/>
    </source>
</evidence>
<evidence type="ECO:0000313" key="3">
    <source>
        <dbReference type="EMBL" id="KAH7249635.1"/>
    </source>
</evidence>
<dbReference type="InterPro" id="IPR050300">
    <property type="entry name" value="GDXG_lipolytic_enzyme"/>
</dbReference>
<dbReference type="InterPro" id="IPR029058">
    <property type="entry name" value="AB_hydrolase_fold"/>
</dbReference>
<dbReference type="Pfam" id="PF07859">
    <property type="entry name" value="Abhydrolase_3"/>
    <property type="match status" value="1"/>
</dbReference>
<evidence type="ECO:0000256" key="1">
    <source>
        <dbReference type="ARBA" id="ARBA00022801"/>
    </source>
</evidence>
<dbReference type="SUPFAM" id="SSF53474">
    <property type="entry name" value="alpha/beta-Hydrolases"/>
    <property type="match status" value="1"/>
</dbReference>
<dbReference type="AlphaFoldDB" id="A0A9P9H3C7"/>
<feature type="domain" description="Alpha/beta hydrolase fold-3" evidence="2">
    <location>
        <begin position="98"/>
        <end position="299"/>
    </location>
</feature>
<feature type="non-terminal residue" evidence="3">
    <location>
        <position position="1"/>
    </location>
</feature>
<dbReference type="InterPro" id="IPR013094">
    <property type="entry name" value="AB_hydrolase_3"/>
</dbReference>
<dbReference type="GO" id="GO:0016787">
    <property type="term" value="F:hydrolase activity"/>
    <property type="evidence" value="ECO:0007669"/>
    <property type="project" value="UniProtKB-KW"/>
</dbReference>
<comment type="caution">
    <text evidence="3">The sequence shown here is derived from an EMBL/GenBank/DDBJ whole genome shotgun (WGS) entry which is preliminary data.</text>
</comment>
<dbReference type="PANTHER" id="PTHR48081">
    <property type="entry name" value="AB HYDROLASE SUPERFAMILY PROTEIN C4A8.06C"/>
    <property type="match status" value="1"/>
</dbReference>
<dbReference type="OrthoDB" id="2152029at2759"/>
<name>A0A9P9H3C7_FUSSL</name>
<organism evidence="3 4">
    <name type="scientific">Fusarium solani</name>
    <name type="common">Filamentous fungus</name>
    <dbReference type="NCBI Taxonomy" id="169388"/>
    <lineage>
        <taxon>Eukaryota</taxon>
        <taxon>Fungi</taxon>
        <taxon>Dikarya</taxon>
        <taxon>Ascomycota</taxon>
        <taxon>Pezizomycotina</taxon>
        <taxon>Sordariomycetes</taxon>
        <taxon>Hypocreomycetidae</taxon>
        <taxon>Hypocreales</taxon>
        <taxon>Nectriaceae</taxon>
        <taxon>Fusarium</taxon>
        <taxon>Fusarium solani species complex</taxon>
    </lineage>
</organism>
<proteinExistence type="predicted"/>
<dbReference type="PANTHER" id="PTHR48081:SF31">
    <property type="entry name" value="STERYL ACETYL HYDROLASE MUG81-RELATED"/>
    <property type="match status" value="1"/>
</dbReference>
<gene>
    <name evidence="3" type="ORF">B0J15DRAFT_400313</name>
</gene>
<sequence>YVLPKTKLRALLLRAFEVKGPSLQQMLANASLKWISAFLTISQFRHVTESNLTGPQDLLKGCPTLLEEQGTSEKAMQIVSDRFSGIYAAKFPRSTHIIMYVHGGGFVSGSPEGVAGWLLQLIVELHARGILADVFCVRYNLAPEHPFPGGLRQVVAAYEELVSREGKPIILAGESAGSNLCLDLLRHLVDPHPEIPPVKGGNRGGRIVAACLTCPWVDLRNESESMHRNAKYDCLEKKVLDKWREAYLGGLQPNDNWTSPVDFPGDWRDILPPHVLLVAGGLELFLSDILRLADKIRKVLTSRQCSIFALLAASNTIFILGRADTRALIYALSL</sequence>
<dbReference type="EMBL" id="JAGTJS010000013">
    <property type="protein sequence ID" value="KAH7249635.1"/>
    <property type="molecule type" value="Genomic_DNA"/>
</dbReference>